<comment type="caution">
    <text evidence="1">The sequence shown here is derived from an EMBL/GenBank/DDBJ whole genome shotgun (WGS) entry which is preliminary data.</text>
</comment>
<evidence type="ECO:0000313" key="1">
    <source>
        <dbReference type="EMBL" id="GAF75577.1"/>
    </source>
</evidence>
<dbReference type="EMBL" id="BARS01005579">
    <property type="protein sequence ID" value="GAF75577.1"/>
    <property type="molecule type" value="Genomic_DNA"/>
</dbReference>
<name>X0SI73_9ZZZZ</name>
<feature type="non-terminal residue" evidence="1">
    <location>
        <position position="1"/>
    </location>
</feature>
<reference evidence="1" key="1">
    <citation type="journal article" date="2014" name="Front. Microbiol.">
        <title>High frequency of phylogenetically diverse reductive dehalogenase-homologous genes in deep subseafloor sedimentary metagenomes.</title>
        <authorList>
            <person name="Kawai M."/>
            <person name="Futagami T."/>
            <person name="Toyoda A."/>
            <person name="Takaki Y."/>
            <person name="Nishi S."/>
            <person name="Hori S."/>
            <person name="Arai W."/>
            <person name="Tsubouchi T."/>
            <person name="Morono Y."/>
            <person name="Uchiyama I."/>
            <person name="Ito T."/>
            <person name="Fujiyama A."/>
            <person name="Inagaki F."/>
            <person name="Takami H."/>
        </authorList>
    </citation>
    <scope>NUCLEOTIDE SEQUENCE</scope>
    <source>
        <strain evidence="1">Expedition CK06-06</strain>
    </source>
</reference>
<sequence>TKSRTVLVFSADRENKSEHVAKKTIVVSGSA</sequence>
<accession>X0SI73</accession>
<protein>
    <submittedName>
        <fullName evidence="1">Uncharacterized protein</fullName>
    </submittedName>
</protein>
<proteinExistence type="predicted"/>
<organism evidence="1">
    <name type="scientific">marine sediment metagenome</name>
    <dbReference type="NCBI Taxonomy" id="412755"/>
    <lineage>
        <taxon>unclassified sequences</taxon>
        <taxon>metagenomes</taxon>
        <taxon>ecological metagenomes</taxon>
    </lineage>
</organism>
<gene>
    <name evidence="1" type="ORF">S01H1_10949</name>
</gene>
<dbReference type="AlphaFoldDB" id="X0SI73"/>